<dbReference type="CDD" id="cd01087">
    <property type="entry name" value="Prolidase"/>
    <property type="match status" value="1"/>
</dbReference>
<dbReference type="SMART" id="SM01011">
    <property type="entry name" value="AMP_N"/>
    <property type="match status" value="1"/>
</dbReference>
<keyword evidence="10" id="KW-0645">Protease</keyword>
<accession>A0A806FH26</accession>
<comment type="similarity">
    <text evidence="3">Belongs to the peptidase M24B family.</text>
</comment>
<dbReference type="SUPFAM" id="SSF55920">
    <property type="entry name" value="Creatinase/aminopeptidase"/>
    <property type="match status" value="1"/>
</dbReference>
<dbReference type="GO" id="GO:0005829">
    <property type="term" value="C:cytosol"/>
    <property type="evidence" value="ECO:0007669"/>
    <property type="project" value="TreeGrafter"/>
</dbReference>
<evidence type="ECO:0000313" key="11">
    <source>
        <dbReference type="Proteomes" id="UP000008394"/>
    </source>
</evidence>
<feature type="region of interest" description="Disordered" evidence="8">
    <location>
        <begin position="47"/>
        <end position="69"/>
    </location>
</feature>
<dbReference type="SUPFAM" id="SSF53092">
    <property type="entry name" value="Creatinase/prolidase N-terminal domain"/>
    <property type="match status" value="1"/>
</dbReference>
<name>A0A806FH26_BIFAN</name>
<evidence type="ECO:0000256" key="2">
    <source>
        <dbReference type="ARBA" id="ARBA00001936"/>
    </source>
</evidence>
<evidence type="ECO:0000256" key="5">
    <source>
        <dbReference type="ARBA" id="ARBA00022723"/>
    </source>
</evidence>
<keyword evidence="7" id="KW-0464">Manganese</keyword>
<sequence length="561" mass="63022">MFGSRHWRPAVHDEQIRARDYHVGQRISHAQTVEKRAAMSEVITEQDKEYEAREQAAAPGDDQPMNDRVNNRSLRPRSDAFVDFMSSGWDNNEPEIERLESASYIPARLQVLSEAFPGERLVIPAGQPKVRNNDCDYAFRPDSAFSYYTGLGQDYEAGAVLVLDPNEDGTHTPMLFVAPRADHYTQDFFKDPHYGEYWVGPRAGLKELEAMTGIETHDIAQLDDMLGKDVGTENGAVQLRVIRETDPQITAIVNELREGHGFPDEADNTVRDDKLHEFASEARMEKDDFEVREIRRAVDATKHGFDNILKKLPSALGKPRSERILEGAFNAVSREEGNEVGYDTIIASGAHAPILHWIRNTGTVNDGELLLIDAGVEVDSLYTADITRTFPTNGKFTDFQKKLYQAVLDSQQAGFEAAKPGATYSDIHHACMRVIAERLHDWGILPVDVEESLSPEGQQHRRWLACGVAHHLGLDVHDCAQARYESYQGAKITPGMVFTIEPGLYFREDDLMIPPEYRGIGIRIEDDVLMTEDGPEWISAGIPKQIDDVEAWMAQMADTNN</sequence>
<dbReference type="Pfam" id="PF00557">
    <property type="entry name" value="Peptidase_M24"/>
    <property type="match status" value="1"/>
</dbReference>
<dbReference type="GO" id="GO:0070006">
    <property type="term" value="F:metalloaminopeptidase activity"/>
    <property type="evidence" value="ECO:0007669"/>
    <property type="project" value="InterPro"/>
</dbReference>
<evidence type="ECO:0000256" key="4">
    <source>
        <dbReference type="ARBA" id="ARBA00012574"/>
    </source>
</evidence>
<dbReference type="EMBL" id="CP002915">
    <property type="protein sequence ID" value="AEK30637.1"/>
    <property type="molecule type" value="Genomic_DNA"/>
</dbReference>
<evidence type="ECO:0000259" key="9">
    <source>
        <dbReference type="SMART" id="SM01011"/>
    </source>
</evidence>
<dbReference type="InterPro" id="IPR029149">
    <property type="entry name" value="Creatin/AminoP/Spt16_N"/>
</dbReference>
<keyword evidence="10" id="KW-0031">Aminopeptidase</keyword>
<evidence type="ECO:0000256" key="1">
    <source>
        <dbReference type="ARBA" id="ARBA00001424"/>
    </source>
</evidence>
<dbReference type="Gene3D" id="3.40.350.10">
    <property type="entry name" value="Creatinase/prolidase N-terminal domain"/>
    <property type="match status" value="1"/>
</dbReference>
<dbReference type="Proteomes" id="UP000008394">
    <property type="component" value="Chromosome"/>
</dbReference>
<dbReference type="InterPro" id="IPR007865">
    <property type="entry name" value="Aminopep_P_N"/>
</dbReference>
<evidence type="ECO:0000256" key="8">
    <source>
        <dbReference type="SAM" id="MobiDB-lite"/>
    </source>
</evidence>
<dbReference type="InterPro" id="IPR000994">
    <property type="entry name" value="Pept_M24"/>
</dbReference>
<feature type="domain" description="Aminopeptidase P N-terminal" evidence="9">
    <location>
        <begin position="99"/>
        <end position="246"/>
    </location>
</feature>
<protein>
    <recommendedName>
        <fullName evidence="4">Xaa-Pro aminopeptidase</fullName>
        <ecNumber evidence="4">3.4.11.9</ecNumber>
    </recommendedName>
</protein>
<evidence type="ECO:0000256" key="3">
    <source>
        <dbReference type="ARBA" id="ARBA00008766"/>
    </source>
</evidence>
<comment type="cofactor">
    <cofactor evidence="2">
        <name>Mn(2+)</name>
        <dbReference type="ChEBI" id="CHEBI:29035"/>
    </cofactor>
</comment>
<dbReference type="InterPro" id="IPR036005">
    <property type="entry name" value="Creatinase/aminopeptidase-like"/>
</dbReference>
<keyword evidence="5" id="KW-0479">Metal-binding</keyword>
<gene>
    <name evidence="10" type="ORF">BALAC2494_00067</name>
</gene>
<evidence type="ECO:0000256" key="6">
    <source>
        <dbReference type="ARBA" id="ARBA00022801"/>
    </source>
</evidence>
<keyword evidence="6 10" id="KW-0378">Hydrolase</keyword>
<dbReference type="GO" id="GO:0030145">
    <property type="term" value="F:manganese ion binding"/>
    <property type="evidence" value="ECO:0007669"/>
    <property type="project" value="InterPro"/>
</dbReference>
<evidence type="ECO:0000256" key="7">
    <source>
        <dbReference type="ARBA" id="ARBA00023211"/>
    </source>
</evidence>
<dbReference type="EC" id="3.4.11.9" evidence="4"/>
<reference evidence="10 11" key="1">
    <citation type="journal article" date="2011" name="J. Bacteriol.">
        <title>Genome Sequence of the Probiotic Strain Bifidobacterium animalis subsp. lactis CNCM I-2494.</title>
        <authorList>
            <person name="Chervaux C."/>
            <person name="Grimaldi C."/>
            <person name="Bolotin A."/>
            <person name="Quinquis B."/>
            <person name="Legrain-Raspaud S."/>
            <person name="van Hylckama Vlieg J.E."/>
            <person name="Denariaz G."/>
            <person name="Smokvina T."/>
        </authorList>
    </citation>
    <scope>NUCLEOTIDE SEQUENCE [LARGE SCALE GENOMIC DNA]</scope>
    <source>
        <strain evidence="10 11">CNCM I-2494</strain>
    </source>
</reference>
<dbReference type="Pfam" id="PF05195">
    <property type="entry name" value="AMP_N"/>
    <property type="match status" value="1"/>
</dbReference>
<dbReference type="Gene3D" id="3.90.230.10">
    <property type="entry name" value="Creatinase/methionine aminopeptidase superfamily"/>
    <property type="match status" value="1"/>
</dbReference>
<dbReference type="GO" id="GO:0006508">
    <property type="term" value="P:proteolysis"/>
    <property type="evidence" value="ECO:0007669"/>
    <property type="project" value="TreeGrafter"/>
</dbReference>
<dbReference type="PANTHER" id="PTHR43226">
    <property type="entry name" value="XAA-PRO AMINOPEPTIDASE 3"/>
    <property type="match status" value="1"/>
</dbReference>
<comment type="catalytic activity">
    <reaction evidence="1">
        <text>Release of any N-terminal amino acid, including proline, that is linked to proline, even from a dipeptide or tripeptide.</text>
        <dbReference type="EC" id="3.4.11.9"/>
    </reaction>
</comment>
<dbReference type="PANTHER" id="PTHR43226:SF4">
    <property type="entry name" value="XAA-PRO AMINOPEPTIDASE 3"/>
    <property type="match status" value="1"/>
</dbReference>
<evidence type="ECO:0000313" key="10">
    <source>
        <dbReference type="EMBL" id="AEK30637.1"/>
    </source>
</evidence>
<dbReference type="InterPro" id="IPR052433">
    <property type="entry name" value="X-Pro_dipept-like"/>
</dbReference>
<dbReference type="AlphaFoldDB" id="A0A806FH26"/>
<proteinExistence type="inferred from homology"/>
<organism evidence="10 11">
    <name type="scientific">Bifidobacterium animalis subsp. lactis CNCM I-2494</name>
    <dbReference type="NCBI Taxonomy" id="1042403"/>
    <lineage>
        <taxon>Bacteria</taxon>
        <taxon>Bacillati</taxon>
        <taxon>Actinomycetota</taxon>
        <taxon>Actinomycetes</taxon>
        <taxon>Bifidobacteriales</taxon>
        <taxon>Bifidobacteriaceae</taxon>
        <taxon>Bifidobacterium</taxon>
    </lineage>
</organism>
<dbReference type="KEGG" id="bnm:BALAC2494_00067"/>